<evidence type="ECO:0008006" key="3">
    <source>
        <dbReference type="Google" id="ProtNLM"/>
    </source>
</evidence>
<organism evidence="1 2">
    <name type="scientific">Paenibacillus validus</name>
    <dbReference type="NCBI Taxonomy" id="44253"/>
    <lineage>
        <taxon>Bacteria</taxon>
        <taxon>Bacillati</taxon>
        <taxon>Bacillota</taxon>
        <taxon>Bacilli</taxon>
        <taxon>Bacillales</taxon>
        <taxon>Paenibacillaceae</taxon>
        <taxon>Paenibacillus</taxon>
    </lineage>
</organism>
<evidence type="ECO:0000313" key="2">
    <source>
        <dbReference type="Proteomes" id="UP000450917"/>
    </source>
</evidence>
<dbReference type="PROSITE" id="PS51257">
    <property type="entry name" value="PROKAR_LIPOPROTEIN"/>
    <property type="match status" value="1"/>
</dbReference>
<evidence type="ECO:0000313" key="1">
    <source>
        <dbReference type="EMBL" id="MUG73805.1"/>
    </source>
</evidence>
<dbReference type="Proteomes" id="UP000450917">
    <property type="component" value="Unassembled WGS sequence"/>
</dbReference>
<dbReference type="EMBL" id="WNZX01000033">
    <property type="protein sequence ID" value="MUG73805.1"/>
    <property type="molecule type" value="Genomic_DNA"/>
</dbReference>
<name>A0A7X2ZGC1_9BACL</name>
<keyword evidence="2" id="KW-1185">Reference proteome</keyword>
<dbReference type="RefSeq" id="WP_127609522.1">
    <property type="nucleotide sequence ID" value="NZ_JARTHJ010000259.1"/>
</dbReference>
<comment type="caution">
    <text evidence="1">The sequence shown here is derived from an EMBL/GenBank/DDBJ whole genome shotgun (WGS) entry which is preliminary data.</text>
</comment>
<gene>
    <name evidence="1" type="ORF">GNP93_24670</name>
</gene>
<reference evidence="1 2" key="1">
    <citation type="submission" date="2019-11" db="EMBL/GenBank/DDBJ databases">
        <title>Draft genome sequences of five Paenibacillus species of dairy origin.</title>
        <authorList>
            <person name="Olajide A.M."/>
            <person name="Chen S."/>
            <person name="Lapointe G."/>
        </authorList>
    </citation>
    <scope>NUCLEOTIDE SEQUENCE [LARGE SCALE GENOMIC DNA]</scope>
    <source>
        <strain evidence="1 2">2CS3</strain>
    </source>
</reference>
<sequence length="130" mass="14325">MLKITVLWLCLLLLVLPGLTACQKKNASPEVKTHSADGYLGITEANPNMPLTNGYRTYQSDMLVMETAVKSHYPQLTVESIRLNGTSARLRLLAPPGTSSEELRRLGEEVQRTLAAEAPRYDPEVTVTAK</sequence>
<dbReference type="AlphaFoldDB" id="A0A7X2ZGC1"/>
<proteinExistence type="predicted"/>
<accession>A0A7X2ZGC1</accession>
<protein>
    <recommendedName>
        <fullName evidence="3">Sporulation protein</fullName>
    </recommendedName>
</protein>